<comment type="caution">
    <text evidence="6">The sequence shown here is derived from an EMBL/GenBank/DDBJ whole genome shotgun (WGS) entry which is preliminary data.</text>
</comment>
<dbReference type="PROSITE" id="PS50043">
    <property type="entry name" value="HTH_LUXR_2"/>
    <property type="match status" value="1"/>
</dbReference>
<dbReference type="InterPro" id="IPR011006">
    <property type="entry name" value="CheY-like_superfamily"/>
</dbReference>
<sequence length="215" mass="24463">MERIKVILVDDHTLFRKGLRMLLDESEEIEVVDEASTGKDFLKILEKVQPDVVLMDINMPQMNGMEATKEALKQHPSLPILMLSMHGEEEYFDKMVDAGVKGFLLKNSEVEEVIKAICTVFRGGSYFSQELLLGVISGRNRRNNEEAKDLAITEREIEVLKLICLGYSNADIADKLFISHRTVDRHRSNLLEKTSSRNSVALVMYAIKHKLVDLD</sequence>
<dbReference type="PANTHER" id="PTHR43214">
    <property type="entry name" value="TWO-COMPONENT RESPONSE REGULATOR"/>
    <property type="match status" value="1"/>
</dbReference>
<dbReference type="AlphaFoldDB" id="A0A4R2EGD4"/>
<dbReference type="PROSITE" id="PS00622">
    <property type="entry name" value="HTH_LUXR_1"/>
    <property type="match status" value="1"/>
</dbReference>
<dbReference type="InterPro" id="IPR016032">
    <property type="entry name" value="Sig_transdc_resp-reg_C-effctor"/>
</dbReference>
<dbReference type="PRINTS" id="PR00038">
    <property type="entry name" value="HTHLUXR"/>
</dbReference>
<dbReference type="SMART" id="SM00421">
    <property type="entry name" value="HTH_LUXR"/>
    <property type="match status" value="1"/>
</dbReference>
<dbReference type="InterPro" id="IPR000792">
    <property type="entry name" value="Tscrpt_reg_LuxR_C"/>
</dbReference>
<dbReference type="Gene3D" id="3.40.50.2300">
    <property type="match status" value="1"/>
</dbReference>
<evidence type="ECO:0000256" key="2">
    <source>
        <dbReference type="ARBA" id="ARBA00023125"/>
    </source>
</evidence>
<feature type="domain" description="HTH luxR-type" evidence="4">
    <location>
        <begin position="145"/>
        <end position="210"/>
    </location>
</feature>
<dbReference type="Pfam" id="PF00196">
    <property type="entry name" value="GerE"/>
    <property type="match status" value="1"/>
</dbReference>
<name>A0A4R2EGD4_9BACT</name>
<dbReference type="SMART" id="SM00448">
    <property type="entry name" value="REC"/>
    <property type="match status" value="1"/>
</dbReference>
<keyword evidence="2 6" id="KW-0238">DNA-binding</keyword>
<dbReference type="SUPFAM" id="SSF46894">
    <property type="entry name" value="C-terminal effector domain of the bipartite response regulators"/>
    <property type="match status" value="1"/>
</dbReference>
<reference evidence="6 7" key="1">
    <citation type="submission" date="2019-03" db="EMBL/GenBank/DDBJ databases">
        <title>Genomic Encyclopedia of Archaeal and Bacterial Type Strains, Phase II (KMG-II): from individual species to whole genera.</title>
        <authorList>
            <person name="Goeker M."/>
        </authorList>
    </citation>
    <scope>NUCLEOTIDE SEQUENCE [LARGE SCALE GENOMIC DNA]</scope>
    <source>
        <strain evidence="6 7">RL-C</strain>
    </source>
</reference>
<dbReference type="CDD" id="cd06170">
    <property type="entry name" value="LuxR_C_like"/>
    <property type="match status" value="1"/>
</dbReference>
<accession>A0A4R2EGD4</accession>
<protein>
    <submittedName>
        <fullName evidence="6">DNA-binding NarL/FixJ family response regulator</fullName>
    </submittedName>
</protein>
<dbReference type="Proteomes" id="UP000294830">
    <property type="component" value="Unassembled WGS sequence"/>
</dbReference>
<proteinExistence type="predicted"/>
<dbReference type="InterPro" id="IPR058245">
    <property type="entry name" value="NreC/VraR/RcsB-like_REC"/>
</dbReference>
<evidence type="ECO:0000313" key="7">
    <source>
        <dbReference type="Proteomes" id="UP000294830"/>
    </source>
</evidence>
<evidence type="ECO:0000256" key="3">
    <source>
        <dbReference type="PROSITE-ProRule" id="PRU00169"/>
    </source>
</evidence>
<dbReference type="GO" id="GO:0006355">
    <property type="term" value="P:regulation of DNA-templated transcription"/>
    <property type="evidence" value="ECO:0007669"/>
    <property type="project" value="InterPro"/>
</dbReference>
<dbReference type="SUPFAM" id="SSF52172">
    <property type="entry name" value="CheY-like"/>
    <property type="match status" value="1"/>
</dbReference>
<dbReference type="InterPro" id="IPR001789">
    <property type="entry name" value="Sig_transdc_resp-reg_receiver"/>
</dbReference>
<evidence type="ECO:0000259" key="5">
    <source>
        <dbReference type="PROSITE" id="PS50110"/>
    </source>
</evidence>
<dbReference type="CDD" id="cd17535">
    <property type="entry name" value="REC_NarL-like"/>
    <property type="match status" value="1"/>
</dbReference>
<dbReference type="RefSeq" id="WP_131839252.1">
    <property type="nucleotide sequence ID" value="NZ_SLWB01000007.1"/>
</dbReference>
<evidence type="ECO:0000256" key="1">
    <source>
        <dbReference type="ARBA" id="ARBA00022553"/>
    </source>
</evidence>
<keyword evidence="7" id="KW-1185">Reference proteome</keyword>
<dbReference type="GO" id="GO:0000160">
    <property type="term" value="P:phosphorelay signal transduction system"/>
    <property type="evidence" value="ECO:0007669"/>
    <property type="project" value="InterPro"/>
</dbReference>
<feature type="domain" description="Response regulatory" evidence="5">
    <location>
        <begin position="5"/>
        <end position="121"/>
    </location>
</feature>
<feature type="modified residue" description="4-aspartylphosphate" evidence="3">
    <location>
        <position position="56"/>
    </location>
</feature>
<keyword evidence="1 3" id="KW-0597">Phosphoprotein</keyword>
<dbReference type="Pfam" id="PF00072">
    <property type="entry name" value="Response_reg"/>
    <property type="match status" value="1"/>
</dbReference>
<evidence type="ECO:0000259" key="4">
    <source>
        <dbReference type="PROSITE" id="PS50043"/>
    </source>
</evidence>
<dbReference type="InterPro" id="IPR039420">
    <property type="entry name" value="WalR-like"/>
</dbReference>
<dbReference type="PANTHER" id="PTHR43214:SF43">
    <property type="entry name" value="TWO-COMPONENT RESPONSE REGULATOR"/>
    <property type="match status" value="1"/>
</dbReference>
<dbReference type="PROSITE" id="PS50110">
    <property type="entry name" value="RESPONSE_REGULATORY"/>
    <property type="match status" value="1"/>
</dbReference>
<gene>
    <name evidence="6" type="ORF">CLV25_10772</name>
</gene>
<dbReference type="GO" id="GO:0003677">
    <property type="term" value="F:DNA binding"/>
    <property type="evidence" value="ECO:0007669"/>
    <property type="project" value="UniProtKB-KW"/>
</dbReference>
<dbReference type="EMBL" id="SLWB01000007">
    <property type="protein sequence ID" value="TCN67613.1"/>
    <property type="molecule type" value="Genomic_DNA"/>
</dbReference>
<dbReference type="OrthoDB" id="9797341at2"/>
<organism evidence="6 7">
    <name type="scientific">Acetobacteroides hydrogenigenes</name>
    <dbReference type="NCBI Taxonomy" id="979970"/>
    <lineage>
        <taxon>Bacteria</taxon>
        <taxon>Pseudomonadati</taxon>
        <taxon>Bacteroidota</taxon>
        <taxon>Bacteroidia</taxon>
        <taxon>Bacteroidales</taxon>
        <taxon>Rikenellaceae</taxon>
        <taxon>Acetobacteroides</taxon>
    </lineage>
</organism>
<evidence type="ECO:0000313" key="6">
    <source>
        <dbReference type="EMBL" id="TCN67613.1"/>
    </source>
</evidence>